<dbReference type="OrthoDB" id="9802126at2"/>
<evidence type="ECO:0000313" key="3">
    <source>
        <dbReference type="Proteomes" id="UP000032360"/>
    </source>
</evidence>
<dbReference type="InterPro" id="IPR007235">
    <property type="entry name" value="Glyco_trans_28_C"/>
</dbReference>
<dbReference type="RefSeq" id="WP_052605279.1">
    <property type="nucleotide sequence ID" value="NZ_JXYS01000035.1"/>
</dbReference>
<keyword evidence="2" id="KW-0808">Transferase</keyword>
<accession>A0A0D8HKD3</accession>
<dbReference type="PATRIC" id="fig|1280514.3.peg.2040"/>
<dbReference type="STRING" id="1280514.AXFE_15530"/>
<feature type="domain" description="Glycosyl transferase family 28 C-terminal" evidence="1">
    <location>
        <begin position="287"/>
        <end position="373"/>
    </location>
</feature>
<sequence length="415" mass="46142">MTQSFTRIDELTDMAPRRIVIYSHDTYGLGHLRRNIALAEALVRINRSVRVIIMTGSRVASSFNTSRGIELVELPPVIKVGPDEYESYGVSIPLSLIKRARAAIIKDIVVRFNPDIFYVDHSPLGMSKELLGVLDFLVLAHPKIHRVIGLRDVIDSPTNLGQSWATDGVLDAIARYYHAVFVFGEEAIYDLRKNYSIPESVKLRYLSYLGKPEFIEAGVRRAEFFANASSDQGYFLVTGGGGGDAQEVCEVGIEVGKVIQVPTLVVAGPLMEVHALAHLRRLIGDAANISLIDFELNIEVLLSKSRVALSMAGYNTTVELAAARVPALYLPRIYPRQEQLIRAKIFEKLGFGRVVDLSRWEIERISQEVMHFWSEPILSSQISVNMSAIPKFASQIVVPDLVDFDRACDSAETTP</sequence>
<proteinExistence type="predicted"/>
<dbReference type="EMBL" id="JXYS01000035">
    <property type="protein sequence ID" value="KJF17566.1"/>
    <property type="molecule type" value="Genomic_DNA"/>
</dbReference>
<dbReference type="EC" id="2.4.1.227" evidence="2"/>
<keyword evidence="2" id="KW-0328">Glycosyltransferase</keyword>
<keyword evidence="3" id="KW-1185">Reference proteome</keyword>
<reference evidence="2 3" key="1">
    <citation type="submission" date="2015-01" db="EMBL/GenBank/DDBJ databases">
        <title>Draft genome of the acidophilic iron oxidizer Acidithrix ferrooxidans strain Py-F3.</title>
        <authorList>
            <person name="Poehlein A."/>
            <person name="Eisen S."/>
            <person name="Schloemann M."/>
            <person name="Johnson B.D."/>
            <person name="Daniel R."/>
            <person name="Muehling M."/>
        </authorList>
    </citation>
    <scope>NUCLEOTIDE SEQUENCE [LARGE SCALE GENOMIC DNA]</scope>
    <source>
        <strain evidence="2 3">Py-F3</strain>
    </source>
</reference>
<organism evidence="2 3">
    <name type="scientific">Acidithrix ferrooxidans</name>
    <dbReference type="NCBI Taxonomy" id="1280514"/>
    <lineage>
        <taxon>Bacteria</taxon>
        <taxon>Bacillati</taxon>
        <taxon>Actinomycetota</taxon>
        <taxon>Acidimicrobiia</taxon>
        <taxon>Acidimicrobiales</taxon>
        <taxon>Acidimicrobiaceae</taxon>
        <taxon>Acidithrix</taxon>
    </lineage>
</organism>
<dbReference type="Proteomes" id="UP000032360">
    <property type="component" value="Unassembled WGS sequence"/>
</dbReference>
<dbReference type="Gene3D" id="3.40.50.2000">
    <property type="entry name" value="Glycogen Phosphorylase B"/>
    <property type="match status" value="1"/>
</dbReference>
<name>A0A0D8HKD3_9ACTN</name>
<dbReference type="PANTHER" id="PTHR21015">
    <property type="entry name" value="UDP-N-ACETYLGLUCOSAMINE--N-ACETYLMURAMYL-(PENTAPEPTIDE) PYROPHOSPHORYL-UNDECAPRENOL N-ACETYLGLUCOSAMINE TRANSFERASE 1"/>
    <property type="match status" value="1"/>
</dbReference>
<evidence type="ECO:0000259" key="1">
    <source>
        <dbReference type="Pfam" id="PF04101"/>
    </source>
</evidence>
<dbReference type="Pfam" id="PF04101">
    <property type="entry name" value="Glyco_tran_28_C"/>
    <property type="match status" value="1"/>
</dbReference>
<dbReference type="SUPFAM" id="SSF53756">
    <property type="entry name" value="UDP-Glycosyltransferase/glycogen phosphorylase"/>
    <property type="match status" value="1"/>
</dbReference>
<dbReference type="AlphaFoldDB" id="A0A0D8HKD3"/>
<dbReference type="PANTHER" id="PTHR21015:SF28">
    <property type="entry name" value="SLL1722 PROTEIN"/>
    <property type="match status" value="1"/>
</dbReference>
<evidence type="ECO:0000313" key="2">
    <source>
        <dbReference type="EMBL" id="KJF17566.1"/>
    </source>
</evidence>
<comment type="caution">
    <text evidence="2">The sequence shown here is derived from an EMBL/GenBank/DDBJ whole genome shotgun (WGS) entry which is preliminary data.</text>
</comment>
<protein>
    <submittedName>
        <fullName evidence="2">UDP-N-acetylglucosamine--N-acetylmuramyl-(Pentapeptide) pyrophosphoryl-undecaprenol N-acetylglucosamine transferase</fullName>
        <ecNumber evidence="2">2.4.1.227</ecNumber>
    </submittedName>
</protein>
<dbReference type="GO" id="GO:0016758">
    <property type="term" value="F:hexosyltransferase activity"/>
    <property type="evidence" value="ECO:0007669"/>
    <property type="project" value="InterPro"/>
</dbReference>
<gene>
    <name evidence="2" type="primary">murG2</name>
    <name evidence="2" type="ORF">AXFE_15530</name>
</gene>